<proteinExistence type="predicted"/>
<accession>A0A7X8XTX8</accession>
<evidence type="ECO:0000313" key="2">
    <source>
        <dbReference type="Proteomes" id="UP000585050"/>
    </source>
</evidence>
<keyword evidence="2" id="KW-1185">Reference proteome</keyword>
<dbReference type="RefSeq" id="WP_168880522.1">
    <property type="nucleotide sequence ID" value="NZ_JABAIL010000001.1"/>
</dbReference>
<dbReference type="Proteomes" id="UP000585050">
    <property type="component" value="Unassembled WGS sequence"/>
</dbReference>
<dbReference type="EMBL" id="JABAIL010000001">
    <property type="protein sequence ID" value="NLR89837.1"/>
    <property type="molecule type" value="Genomic_DNA"/>
</dbReference>
<dbReference type="AlphaFoldDB" id="A0A7X8XTX8"/>
<gene>
    <name evidence="1" type="ORF">HGP29_01410</name>
</gene>
<sequence length="107" mass="12759">MCRTKDLYYDEDLMISQCIDCKRIGLQLNNILMNFTVKEFKKYTHKLSIVKFDENAYDFEGESPKIILKTDDKKINYCLDYQEFDQLRTGCQMSMLMLDTEEILSQI</sequence>
<dbReference type="Pfam" id="PF20391">
    <property type="entry name" value="DUF6686"/>
    <property type="match status" value="1"/>
</dbReference>
<name>A0A7X8XTX8_9BACT</name>
<comment type="caution">
    <text evidence="1">The sequence shown here is derived from an EMBL/GenBank/DDBJ whole genome shotgun (WGS) entry which is preliminary data.</text>
</comment>
<protein>
    <submittedName>
        <fullName evidence="1">Uncharacterized protein</fullName>
    </submittedName>
</protein>
<dbReference type="InterPro" id="IPR046508">
    <property type="entry name" value="DUF6686"/>
</dbReference>
<evidence type="ECO:0000313" key="1">
    <source>
        <dbReference type="EMBL" id="NLR89837.1"/>
    </source>
</evidence>
<reference evidence="1 2" key="1">
    <citation type="submission" date="2020-04" db="EMBL/GenBank/DDBJ databases">
        <title>Flammeovirga sp. SR4, a novel species isolated from seawater.</title>
        <authorList>
            <person name="Wang X."/>
        </authorList>
    </citation>
    <scope>NUCLEOTIDE SEQUENCE [LARGE SCALE GENOMIC DNA]</scope>
    <source>
        <strain evidence="1 2">SR4</strain>
    </source>
</reference>
<organism evidence="1 2">
    <name type="scientific">Flammeovirga agarivorans</name>
    <dbReference type="NCBI Taxonomy" id="2726742"/>
    <lineage>
        <taxon>Bacteria</taxon>
        <taxon>Pseudomonadati</taxon>
        <taxon>Bacteroidota</taxon>
        <taxon>Cytophagia</taxon>
        <taxon>Cytophagales</taxon>
        <taxon>Flammeovirgaceae</taxon>
        <taxon>Flammeovirga</taxon>
    </lineage>
</organism>